<dbReference type="InterPro" id="IPR012349">
    <property type="entry name" value="Split_barrel_FMN-bd"/>
</dbReference>
<feature type="domain" description="Flavin reductase like" evidence="3">
    <location>
        <begin position="21"/>
        <end position="165"/>
    </location>
</feature>
<dbReference type="InterPro" id="IPR050268">
    <property type="entry name" value="NADH-dep_flavin_reductase"/>
</dbReference>
<dbReference type="SUPFAM" id="SSF50475">
    <property type="entry name" value="FMN-binding split barrel"/>
    <property type="match status" value="1"/>
</dbReference>
<evidence type="ECO:0000256" key="2">
    <source>
        <dbReference type="ARBA" id="ARBA00023002"/>
    </source>
</evidence>
<dbReference type="PANTHER" id="PTHR30466:SF11">
    <property type="entry name" value="FLAVIN-DEPENDENT MONOOXYGENASE, REDUCTASE SUBUNIT HSAB"/>
    <property type="match status" value="1"/>
</dbReference>
<keyword evidence="5" id="KW-1185">Reference proteome</keyword>
<dbReference type="SMART" id="SM00903">
    <property type="entry name" value="Flavin_Reduct"/>
    <property type="match status" value="1"/>
</dbReference>
<evidence type="ECO:0000313" key="5">
    <source>
        <dbReference type="Proteomes" id="UP001597304"/>
    </source>
</evidence>
<protein>
    <submittedName>
        <fullName evidence="4">Flavin reductase family protein</fullName>
        <ecNumber evidence="4">1.-.-.-</ecNumber>
    </submittedName>
</protein>
<keyword evidence="2 4" id="KW-0560">Oxidoreductase</keyword>
<dbReference type="InterPro" id="IPR002563">
    <property type="entry name" value="Flavin_Rdtase-like_dom"/>
</dbReference>
<sequence length="169" mass="18361">MLSPHPHSPPEPSSRQFRGAMGMFATGVTIVTVRGEAGELAGLTVNSFNSVSMHPPLIVWSLSLRSHSLPTFCRASHYAINVLAADQHALALRFASSSGDRWAGVDWRPGVDGVPLIADALAHFECANHSHQTEGDHELFIGRVERCTHRTDAEPLIFHGGKFFAEQAL</sequence>
<reference evidence="5" key="1">
    <citation type="journal article" date="2019" name="Int. J. Syst. Evol. Microbiol.">
        <title>The Global Catalogue of Microorganisms (GCM) 10K type strain sequencing project: providing services to taxonomists for standard genome sequencing and annotation.</title>
        <authorList>
            <consortium name="The Broad Institute Genomics Platform"/>
            <consortium name="The Broad Institute Genome Sequencing Center for Infectious Disease"/>
            <person name="Wu L."/>
            <person name="Ma J."/>
        </authorList>
    </citation>
    <scope>NUCLEOTIDE SEQUENCE [LARGE SCALE GENOMIC DNA]</scope>
    <source>
        <strain evidence="5">LMG 29247</strain>
    </source>
</reference>
<evidence type="ECO:0000259" key="3">
    <source>
        <dbReference type="SMART" id="SM00903"/>
    </source>
</evidence>
<proteinExistence type="inferred from homology"/>
<accession>A0ABW4KTV3</accession>
<gene>
    <name evidence="4" type="ORF">ACFSF0_12820</name>
</gene>
<dbReference type="Proteomes" id="UP001597304">
    <property type="component" value="Unassembled WGS sequence"/>
</dbReference>
<dbReference type="GO" id="GO:0016491">
    <property type="term" value="F:oxidoreductase activity"/>
    <property type="evidence" value="ECO:0007669"/>
    <property type="project" value="UniProtKB-KW"/>
</dbReference>
<evidence type="ECO:0000256" key="1">
    <source>
        <dbReference type="ARBA" id="ARBA00008898"/>
    </source>
</evidence>
<comment type="caution">
    <text evidence="4">The sequence shown here is derived from an EMBL/GenBank/DDBJ whole genome shotgun (WGS) entry which is preliminary data.</text>
</comment>
<dbReference type="PANTHER" id="PTHR30466">
    <property type="entry name" value="FLAVIN REDUCTASE"/>
    <property type="match status" value="1"/>
</dbReference>
<organism evidence="4 5">
    <name type="scientific">Ottowia flava</name>
    <dbReference type="NCBI Taxonomy" id="2675430"/>
    <lineage>
        <taxon>Bacteria</taxon>
        <taxon>Pseudomonadati</taxon>
        <taxon>Pseudomonadota</taxon>
        <taxon>Betaproteobacteria</taxon>
        <taxon>Burkholderiales</taxon>
        <taxon>Comamonadaceae</taxon>
        <taxon>Ottowia</taxon>
    </lineage>
</organism>
<dbReference type="EMBL" id="JBHUEJ010000027">
    <property type="protein sequence ID" value="MFD1711497.1"/>
    <property type="molecule type" value="Genomic_DNA"/>
</dbReference>
<dbReference type="Gene3D" id="2.30.110.10">
    <property type="entry name" value="Electron Transport, Fmn-binding Protein, Chain A"/>
    <property type="match status" value="1"/>
</dbReference>
<name>A0ABW4KTV3_9BURK</name>
<dbReference type="RefSeq" id="WP_147913713.1">
    <property type="nucleotide sequence ID" value="NZ_JBHUEJ010000027.1"/>
</dbReference>
<evidence type="ECO:0000313" key="4">
    <source>
        <dbReference type="EMBL" id="MFD1711497.1"/>
    </source>
</evidence>
<dbReference type="EC" id="1.-.-.-" evidence="4"/>
<dbReference type="Pfam" id="PF01613">
    <property type="entry name" value="Flavin_Reduct"/>
    <property type="match status" value="1"/>
</dbReference>
<comment type="similarity">
    <text evidence="1">Belongs to the non-flavoprotein flavin reductase family.</text>
</comment>